<dbReference type="GO" id="GO:0042302">
    <property type="term" value="F:structural constituent of cuticle"/>
    <property type="evidence" value="ECO:0007669"/>
    <property type="project" value="UniProtKB-UniRule"/>
</dbReference>
<feature type="region of interest" description="Disordered" evidence="3">
    <location>
        <begin position="226"/>
        <end position="374"/>
    </location>
</feature>
<feature type="compositionally biased region" description="Pro residues" evidence="3">
    <location>
        <begin position="530"/>
        <end position="539"/>
    </location>
</feature>
<dbReference type="InterPro" id="IPR000618">
    <property type="entry name" value="Insect_cuticle"/>
</dbReference>
<gene>
    <name evidence="5" type="ORF">O3P69_000255</name>
</gene>
<dbReference type="EMBL" id="JARAKH010000005">
    <property type="protein sequence ID" value="KAK8404080.1"/>
    <property type="molecule type" value="Genomic_DNA"/>
</dbReference>
<sequence>MKGPWVWLAVWLAVVCASPMEMEYPDTDTPRSVYRNSGPRGYQFEYKVVDSHASWVHSRDEKSDGVSTRGSYAVKLPDGRIQRVTYTADDDGYHPVITYVSAEGGGDEGGGVKGYDWKGKSGVDLNHMLGVFAKMKDSLRIGYSPPKGLQEEMVTTPYYPHDLWDNLPHHRHHYDPLRLYDDYDDLPVYEPHHPYDFYYYDPPPPMPYDDHRHPYKYKTPIYLPHDSSEELENRNTKQEVDYKVESSEEHDTGHQNMKNYKPKSPSQVKMEGKKYLGDKTKRPMIKYEEESNETDKSYEMEASDERSGENEQKTDKLDMYESSEESNEHMTERMDDEYESKEKMSDEIYSGESKEKRMDMSEEKKNGYKVIHSKSAQHKDMNEYIKKIKRVMATFNTERSSYTPPSLYRQDTNRMVTPQKYIPSKKTSEESDEEESEEFKAKPKQMSVKMTPPDKPFHIPNHYHPASHPSPRPLRKHSLHKKTHTKPLDSTFHTSAPMLHAPPPRSHPPPPPPIRKHSLNKKPHTKHESAPPPQPPPPSHTSRRPIIRLMPPVHHPHHPPPPAYS</sequence>
<dbReference type="InterPro" id="IPR051217">
    <property type="entry name" value="Insect_Cuticle_Struc_Prot"/>
</dbReference>
<feature type="chain" id="PRO_5043586981" evidence="4">
    <location>
        <begin position="18"/>
        <end position="565"/>
    </location>
</feature>
<name>A0AAW0UVJ9_SCYPA</name>
<proteinExistence type="predicted"/>
<dbReference type="Pfam" id="PF00379">
    <property type="entry name" value="Chitin_bind_4"/>
    <property type="match status" value="1"/>
</dbReference>
<keyword evidence="6" id="KW-1185">Reference proteome</keyword>
<evidence type="ECO:0000313" key="6">
    <source>
        <dbReference type="Proteomes" id="UP001487740"/>
    </source>
</evidence>
<dbReference type="PANTHER" id="PTHR12236:SF79">
    <property type="entry name" value="CUTICULAR PROTEIN 50CB-RELATED"/>
    <property type="match status" value="1"/>
</dbReference>
<dbReference type="PROSITE" id="PS51155">
    <property type="entry name" value="CHIT_BIND_RR_2"/>
    <property type="match status" value="1"/>
</dbReference>
<evidence type="ECO:0000256" key="3">
    <source>
        <dbReference type="SAM" id="MobiDB-lite"/>
    </source>
</evidence>
<feature type="compositionally biased region" description="Pro residues" evidence="3">
    <location>
        <begin position="500"/>
        <end position="513"/>
    </location>
</feature>
<keyword evidence="4" id="KW-0732">Signal</keyword>
<dbReference type="GO" id="GO:0005615">
    <property type="term" value="C:extracellular space"/>
    <property type="evidence" value="ECO:0007669"/>
    <property type="project" value="TreeGrafter"/>
</dbReference>
<feature type="compositionally biased region" description="Basic and acidic residues" evidence="3">
    <location>
        <begin position="340"/>
        <end position="366"/>
    </location>
</feature>
<organism evidence="5 6">
    <name type="scientific">Scylla paramamosain</name>
    <name type="common">Mud crab</name>
    <dbReference type="NCBI Taxonomy" id="85552"/>
    <lineage>
        <taxon>Eukaryota</taxon>
        <taxon>Metazoa</taxon>
        <taxon>Ecdysozoa</taxon>
        <taxon>Arthropoda</taxon>
        <taxon>Crustacea</taxon>
        <taxon>Multicrustacea</taxon>
        <taxon>Malacostraca</taxon>
        <taxon>Eumalacostraca</taxon>
        <taxon>Eucarida</taxon>
        <taxon>Decapoda</taxon>
        <taxon>Pleocyemata</taxon>
        <taxon>Brachyura</taxon>
        <taxon>Eubrachyura</taxon>
        <taxon>Portunoidea</taxon>
        <taxon>Portunidae</taxon>
        <taxon>Portuninae</taxon>
        <taxon>Scylla</taxon>
    </lineage>
</organism>
<feature type="compositionally biased region" description="Polar residues" evidence="3">
    <location>
        <begin position="400"/>
        <end position="416"/>
    </location>
</feature>
<keyword evidence="1 2" id="KW-0193">Cuticle</keyword>
<feature type="signal peptide" evidence="4">
    <location>
        <begin position="1"/>
        <end position="17"/>
    </location>
</feature>
<evidence type="ECO:0000313" key="5">
    <source>
        <dbReference type="EMBL" id="KAK8404080.1"/>
    </source>
</evidence>
<reference evidence="5 6" key="1">
    <citation type="submission" date="2023-03" db="EMBL/GenBank/DDBJ databases">
        <title>High-quality genome of Scylla paramamosain provides insights in environmental adaptation.</title>
        <authorList>
            <person name="Zhang L."/>
        </authorList>
    </citation>
    <scope>NUCLEOTIDE SEQUENCE [LARGE SCALE GENOMIC DNA]</scope>
    <source>
        <strain evidence="5">LZ_2023a</strain>
        <tissue evidence="5">Muscle</tissue>
    </source>
</reference>
<feature type="compositionally biased region" description="Basic residues" evidence="3">
    <location>
        <begin position="473"/>
        <end position="485"/>
    </location>
</feature>
<dbReference type="GO" id="GO:0031012">
    <property type="term" value="C:extracellular matrix"/>
    <property type="evidence" value="ECO:0007669"/>
    <property type="project" value="TreeGrafter"/>
</dbReference>
<protein>
    <submittedName>
        <fullName evidence="5">Uncharacterized protein</fullName>
    </submittedName>
</protein>
<dbReference type="Proteomes" id="UP001487740">
    <property type="component" value="Unassembled WGS sequence"/>
</dbReference>
<feature type="region of interest" description="Disordered" evidence="3">
    <location>
        <begin position="400"/>
        <end position="565"/>
    </location>
</feature>
<feature type="compositionally biased region" description="Basic residues" evidence="3">
    <location>
        <begin position="514"/>
        <end position="525"/>
    </location>
</feature>
<dbReference type="PROSITE" id="PS00233">
    <property type="entry name" value="CHIT_BIND_RR_1"/>
    <property type="match status" value="1"/>
</dbReference>
<accession>A0AAW0UVJ9</accession>
<evidence type="ECO:0000256" key="2">
    <source>
        <dbReference type="PROSITE-ProRule" id="PRU00497"/>
    </source>
</evidence>
<evidence type="ECO:0000256" key="1">
    <source>
        <dbReference type="ARBA" id="ARBA00022460"/>
    </source>
</evidence>
<dbReference type="AlphaFoldDB" id="A0AAW0UVJ9"/>
<evidence type="ECO:0000256" key="4">
    <source>
        <dbReference type="SAM" id="SignalP"/>
    </source>
</evidence>
<feature type="compositionally biased region" description="Basic and acidic residues" evidence="3">
    <location>
        <begin position="270"/>
        <end position="319"/>
    </location>
</feature>
<feature type="compositionally biased region" description="Basic and acidic residues" evidence="3">
    <location>
        <begin position="226"/>
        <end position="253"/>
    </location>
</feature>
<comment type="caution">
    <text evidence="5">The sequence shown here is derived from an EMBL/GenBank/DDBJ whole genome shotgun (WGS) entry which is preliminary data.</text>
</comment>
<dbReference type="InterPro" id="IPR031311">
    <property type="entry name" value="CHIT_BIND_RR_consensus"/>
</dbReference>
<dbReference type="PANTHER" id="PTHR12236">
    <property type="entry name" value="STRUCTURAL CONTITUENT OF CUTICLE"/>
    <property type="match status" value="1"/>
</dbReference>